<proteinExistence type="predicted"/>
<evidence type="ECO:0000313" key="2">
    <source>
        <dbReference type="WBParaSite" id="PSAMB.scaffold6size149219.g54.t1"/>
    </source>
</evidence>
<name>A0A914X8K5_9BILA</name>
<reference evidence="2" key="1">
    <citation type="submission" date="2022-11" db="UniProtKB">
        <authorList>
            <consortium name="WormBaseParasite"/>
        </authorList>
    </citation>
    <scope>IDENTIFICATION</scope>
</reference>
<dbReference type="AlphaFoldDB" id="A0A914X8K5"/>
<dbReference type="Proteomes" id="UP000887566">
    <property type="component" value="Unplaced"/>
</dbReference>
<organism evidence="1 2">
    <name type="scientific">Plectus sambesii</name>
    <dbReference type="NCBI Taxonomy" id="2011161"/>
    <lineage>
        <taxon>Eukaryota</taxon>
        <taxon>Metazoa</taxon>
        <taxon>Ecdysozoa</taxon>
        <taxon>Nematoda</taxon>
        <taxon>Chromadorea</taxon>
        <taxon>Plectida</taxon>
        <taxon>Plectina</taxon>
        <taxon>Plectoidea</taxon>
        <taxon>Plectidae</taxon>
        <taxon>Plectus</taxon>
    </lineage>
</organism>
<dbReference type="InterPro" id="IPR027417">
    <property type="entry name" value="P-loop_NTPase"/>
</dbReference>
<dbReference type="SUPFAM" id="SSF52540">
    <property type="entry name" value="P-loop containing nucleoside triphosphate hydrolases"/>
    <property type="match status" value="1"/>
</dbReference>
<dbReference type="WBParaSite" id="PSAMB.scaffold6size149219.g54.t1">
    <property type="protein sequence ID" value="PSAMB.scaffold6size149219.g54.t1"/>
    <property type="gene ID" value="PSAMB.scaffold6size149219.g54"/>
</dbReference>
<evidence type="ECO:0000313" key="1">
    <source>
        <dbReference type="Proteomes" id="UP000887566"/>
    </source>
</evidence>
<protein>
    <submittedName>
        <fullName evidence="2">Uncharacterized protein</fullName>
    </submittedName>
</protein>
<accession>A0A914X8K5</accession>
<keyword evidence="1" id="KW-1185">Reference proteome</keyword>
<sequence>MDQFYGDWWNDQNTKTVCIPASPGIVTAQSAQPSNWNETNVKNSHHEEKTAEGTVQRAFEMLNLGGLLISGYNLSEYAAKSRMMKLFKKFGIEDVGIDAIFIHPQMGVTVLLIKADRKSKEFSSAYERAIEQLQLYHKQLPEVFSWLCGTEECNIPIYLAICFPFTCLNGEKRNSFINIDKSLLENVEEMREVFASRMNFRPDNPLYVLDLKKIAVGMSAYRTVEFSSMGMNALAVHELAEPLSSSSSAVNISGGDLYWTNDQLALQECSDRQRIIFGPPSTGKTTTLIQMAMRAAQSDKVGGTVYLLTESPELRCKFNNYFEIMKETFLRPCIVGDIALLYFESGEPEDDIFVDELPSWLGLMEKFLKLRGNLAMVVSELAKSLESENTQTFIKKQESLHVRFIEMSTVIQ</sequence>